<comment type="caution">
    <text evidence="1">The sequence shown here is derived from an EMBL/GenBank/DDBJ whole genome shotgun (WGS) entry which is preliminary data.</text>
</comment>
<sequence length="55" mass="6374">MKNLKNIIMDLEIISKTTLFCEMGVLVLLSWSIGFPKKKIWPPKSWKTFNFGSRG</sequence>
<proteinExistence type="predicted"/>
<evidence type="ECO:0000313" key="1">
    <source>
        <dbReference type="EMBL" id="VVV00880.1"/>
    </source>
</evidence>
<dbReference type="EMBL" id="CABVMM010000008">
    <property type="protein sequence ID" value="VVV00880.1"/>
    <property type="molecule type" value="Genomic_DNA"/>
</dbReference>
<reference evidence="1" key="1">
    <citation type="submission" date="2019-09" db="EMBL/GenBank/DDBJ databases">
        <authorList>
            <person name="Rodrigo-Torres L."/>
            <person name="Arahal R. D."/>
            <person name="Lucena T."/>
        </authorList>
    </citation>
    <scope>NUCLEOTIDE SEQUENCE</scope>
    <source>
        <strain evidence="1">ISS653</strain>
    </source>
</reference>
<keyword evidence="2" id="KW-1185">Reference proteome</keyword>
<organism evidence="1 2">
    <name type="scientific">Mesonia oceanica</name>
    <dbReference type="NCBI Taxonomy" id="2687242"/>
    <lineage>
        <taxon>Bacteria</taxon>
        <taxon>Pseudomonadati</taxon>
        <taxon>Bacteroidota</taxon>
        <taxon>Flavobacteriia</taxon>
        <taxon>Flavobacteriales</taxon>
        <taxon>Flavobacteriaceae</taxon>
        <taxon>Mesonia</taxon>
    </lineage>
</organism>
<accession>A0AC61Y9M0</accession>
<dbReference type="Proteomes" id="UP000356253">
    <property type="component" value="Unassembled WGS sequence"/>
</dbReference>
<protein>
    <submittedName>
        <fullName evidence="1">Uncharacterized protein</fullName>
    </submittedName>
</protein>
<evidence type="ECO:0000313" key="2">
    <source>
        <dbReference type="Proteomes" id="UP000356253"/>
    </source>
</evidence>
<name>A0AC61Y9M0_9FLAO</name>
<gene>
    <name evidence="1" type="ORF">FVB9532_02156</name>
</gene>